<evidence type="ECO:0000256" key="2">
    <source>
        <dbReference type="ARBA" id="ARBA00022730"/>
    </source>
</evidence>
<dbReference type="InterPro" id="IPR019926">
    <property type="entry name" value="Ribosomal_uL3_CS"/>
</dbReference>
<evidence type="ECO:0000256" key="3">
    <source>
        <dbReference type="ARBA" id="ARBA00022884"/>
    </source>
</evidence>
<dbReference type="PANTHER" id="PTHR11229">
    <property type="entry name" value="50S RIBOSOMAL PROTEIN L3"/>
    <property type="match status" value="1"/>
</dbReference>
<dbReference type="GO" id="GO:0019843">
    <property type="term" value="F:rRNA binding"/>
    <property type="evidence" value="ECO:0007669"/>
    <property type="project" value="UniProtKB-KW"/>
</dbReference>
<name>A0A381ZG15_9ZZZZ</name>
<evidence type="ECO:0008006" key="8">
    <source>
        <dbReference type="Google" id="ProtNLM"/>
    </source>
</evidence>
<accession>A0A381ZG15</accession>
<dbReference type="Gene3D" id="3.30.160.810">
    <property type="match status" value="1"/>
</dbReference>
<comment type="similarity">
    <text evidence="1">Belongs to the universal ribosomal protein uL3 family.</text>
</comment>
<evidence type="ECO:0000313" key="7">
    <source>
        <dbReference type="EMBL" id="SVA87782.1"/>
    </source>
</evidence>
<dbReference type="FunFam" id="2.40.30.10:FF:000004">
    <property type="entry name" value="50S ribosomal protein L3"/>
    <property type="match status" value="1"/>
</dbReference>
<dbReference type="PROSITE" id="PS00474">
    <property type="entry name" value="RIBOSOMAL_L3"/>
    <property type="match status" value="1"/>
</dbReference>
<keyword evidence="3" id="KW-0694">RNA-binding</keyword>
<keyword evidence="2" id="KW-0699">rRNA-binding</keyword>
<dbReference type="Gene3D" id="2.40.30.10">
    <property type="entry name" value="Translation factors"/>
    <property type="match status" value="1"/>
</dbReference>
<reference evidence="7" key="1">
    <citation type="submission" date="2018-05" db="EMBL/GenBank/DDBJ databases">
        <authorList>
            <person name="Lanie J.A."/>
            <person name="Ng W.-L."/>
            <person name="Kazmierczak K.M."/>
            <person name="Andrzejewski T.M."/>
            <person name="Davidsen T.M."/>
            <person name="Wayne K.J."/>
            <person name="Tettelin H."/>
            <person name="Glass J.I."/>
            <person name="Rusch D."/>
            <person name="Podicherti R."/>
            <person name="Tsui H.-C.T."/>
            <person name="Winkler M.E."/>
        </authorList>
    </citation>
    <scope>NUCLEOTIDE SEQUENCE</scope>
</reference>
<dbReference type="PANTHER" id="PTHR11229:SF16">
    <property type="entry name" value="LARGE RIBOSOMAL SUBUNIT PROTEIN UL3C"/>
    <property type="match status" value="1"/>
</dbReference>
<dbReference type="InterPro" id="IPR000597">
    <property type="entry name" value="Ribosomal_uL3"/>
</dbReference>
<dbReference type="GO" id="GO:0022625">
    <property type="term" value="C:cytosolic large ribosomal subunit"/>
    <property type="evidence" value="ECO:0007669"/>
    <property type="project" value="TreeGrafter"/>
</dbReference>
<dbReference type="Pfam" id="PF00297">
    <property type="entry name" value="Ribosomal_L3"/>
    <property type="match status" value="1"/>
</dbReference>
<protein>
    <recommendedName>
        <fullName evidence="8">50S ribosomal protein L3</fullName>
    </recommendedName>
</protein>
<evidence type="ECO:0000256" key="6">
    <source>
        <dbReference type="SAM" id="MobiDB-lite"/>
    </source>
</evidence>
<dbReference type="GO" id="GO:0003735">
    <property type="term" value="F:structural constituent of ribosome"/>
    <property type="evidence" value="ECO:0007669"/>
    <property type="project" value="InterPro"/>
</dbReference>
<dbReference type="HAMAP" id="MF_01325_B">
    <property type="entry name" value="Ribosomal_uL3_B"/>
    <property type="match status" value="1"/>
</dbReference>
<dbReference type="GO" id="GO:0006412">
    <property type="term" value="P:translation"/>
    <property type="evidence" value="ECO:0007669"/>
    <property type="project" value="InterPro"/>
</dbReference>
<gene>
    <name evidence="7" type="ORF">METZ01_LOCUS140636</name>
</gene>
<dbReference type="InterPro" id="IPR009000">
    <property type="entry name" value="Transl_B-barrel_sf"/>
</dbReference>
<dbReference type="NCBIfam" id="TIGR03625">
    <property type="entry name" value="L3_bact"/>
    <property type="match status" value="1"/>
</dbReference>
<keyword evidence="4" id="KW-0689">Ribosomal protein</keyword>
<evidence type="ECO:0000256" key="4">
    <source>
        <dbReference type="ARBA" id="ARBA00022980"/>
    </source>
</evidence>
<sequence length="210" mass="22242">MTLHGILGKVIGGTQFFHEDGTADSVTAIQAGPCTVIQIKTDETDGYESIQLGFDPVTKVNSPRRGHVSKSGGRNFRHLREVSADDVSAVDVGEEIGVGIFEVGEKVNVTGTSKGKGFQGGVKRYNFRGGPKTHGQSDRHRAPGSIGAGTTPGRVIKGMRMAGRMGGDKVTVKHLEVVMVDSDRNLLLVKGGVPGHKDALVIIKKSELKS</sequence>
<dbReference type="SUPFAM" id="SSF50447">
    <property type="entry name" value="Translation proteins"/>
    <property type="match status" value="1"/>
</dbReference>
<keyword evidence="5" id="KW-0687">Ribonucleoprotein</keyword>
<dbReference type="InterPro" id="IPR019927">
    <property type="entry name" value="Ribosomal_uL3_bac/org-type"/>
</dbReference>
<evidence type="ECO:0000256" key="5">
    <source>
        <dbReference type="ARBA" id="ARBA00023274"/>
    </source>
</evidence>
<feature type="region of interest" description="Disordered" evidence="6">
    <location>
        <begin position="130"/>
        <end position="154"/>
    </location>
</feature>
<proteinExistence type="inferred from homology"/>
<organism evidence="7">
    <name type="scientific">marine metagenome</name>
    <dbReference type="NCBI Taxonomy" id="408172"/>
    <lineage>
        <taxon>unclassified sequences</taxon>
        <taxon>metagenomes</taxon>
        <taxon>ecological metagenomes</taxon>
    </lineage>
</organism>
<dbReference type="EMBL" id="UINC01021049">
    <property type="protein sequence ID" value="SVA87782.1"/>
    <property type="molecule type" value="Genomic_DNA"/>
</dbReference>
<dbReference type="AlphaFoldDB" id="A0A381ZG15"/>
<evidence type="ECO:0000256" key="1">
    <source>
        <dbReference type="ARBA" id="ARBA00006540"/>
    </source>
</evidence>